<name>A0A0A9BJ88_ARUDO</name>
<accession>A0A0A9BJ88</accession>
<reference evidence="1" key="1">
    <citation type="submission" date="2014-09" db="EMBL/GenBank/DDBJ databases">
        <authorList>
            <person name="Magalhaes I.L.F."/>
            <person name="Oliveira U."/>
            <person name="Santos F.R."/>
            <person name="Vidigal T.H.D.A."/>
            <person name="Brescovit A.D."/>
            <person name="Santos A.J."/>
        </authorList>
    </citation>
    <scope>NUCLEOTIDE SEQUENCE</scope>
    <source>
        <tissue evidence="1">Shoot tissue taken approximately 20 cm above the soil surface</tissue>
    </source>
</reference>
<dbReference type="EMBL" id="GBRH01235702">
    <property type="protein sequence ID" value="JAD62193.1"/>
    <property type="molecule type" value="Transcribed_RNA"/>
</dbReference>
<sequence length="23" mass="2657">MQHSETIPNGMNKICLIKETVRN</sequence>
<protein>
    <submittedName>
        <fullName evidence="1">Uncharacterized protein</fullName>
    </submittedName>
</protein>
<dbReference type="AlphaFoldDB" id="A0A0A9BJ88"/>
<reference evidence="1" key="2">
    <citation type="journal article" date="2015" name="Data Brief">
        <title>Shoot transcriptome of the giant reed, Arundo donax.</title>
        <authorList>
            <person name="Barrero R.A."/>
            <person name="Guerrero F.D."/>
            <person name="Moolhuijzen P."/>
            <person name="Goolsby J.A."/>
            <person name="Tidwell J."/>
            <person name="Bellgard S.E."/>
            <person name="Bellgard M.I."/>
        </authorList>
    </citation>
    <scope>NUCLEOTIDE SEQUENCE</scope>
    <source>
        <tissue evidence="1">Shoot tissue taken approximately 20 cm above the soil surface</tissue>
    </source>
</reference>
<evidence type="ECO:0000313" key="1">
    <source>
        <dbReference type="EMBL" id="JAD62193.1"/>
    </source>
</evidence>
<organism evidence="1">
    <name type="scientific">Arundo donax</name>
    <name type="common">Giant reed</name>
    <name type="synonym">Donax arundinaceus</name>
    <dbReference type="NCBI Taxonomy" id="35708"/>
    <lineage>
        <taxon>Eukaryota</taxon>
        <taxon>Viridiplantae</taxon>
        <taxon>Streptophyta</taxon>
        <taxon>Embryophyta</taxon>
        <taxon>Tracheophyta</taxon>
        <taxon>Spermatophyta</taxon>
        <taxon>Magnoliopsida</taxon>
        <taxon>Liliopsida</taxon>
        <taxon>Poales</taxon>
        <taxon>Poaceae</taxon>
        <taxon>PACMAD clade</taxon>
        <taxon>Arundinoideae</taxon>
        <taxon>Arundineae</taxon>
        <taxon>Arundo</taxon>
    </lineage>
</organism>
<proteinExistence type="predicted"/>